<accession>A0AAV8RGV6</accession>
<evidence type="ECO:0000313" key="2">
    <source>
        <dbReference type="Proteomes" id="UP001222027"/>
    </source>
</evidence>
<evidence type="ECO:0000313" key="1">
    <source>
        <dbReference type="EMBL" id="KAJ8497837.1"/>
    </source>
</evidence>
<protein>
    <recommendedName>
        <fullName evidence="3">HotDog ACOT-type domain-containing protein</fullName>
    </recommendedName>
</protein>
<name>A0AAV8RGV6_ENSVE</name>
<evidence type="ECO:0008006" key="3">
    <source>
        <dbReference type="Google" id="ProtNLM"/>
    </source>
</evidence>
<dbReference type="Proteomes" id="UP001222027">
    <property type="component" value="Unassembled WGS sequence"/>
</dbReference>
<organism evidence="1 2">
    <name type="scientific">Ensete ventricosum</name>
    <name type="common">Abyssinian banana</name>
    <name type="synonym">Musa ensete</name>
    <dbReference type="NCBI Taxonomy" id="4639"/>
    <lineage>
        <taxon>Eukaryota</taxon>
        <taxon>Viridiplantae</taxon>
        <taxon>Streptophyta</taxon>
        <taxon>Embryophyta</taxon>
        <taxon>Tracheophyta</taxon>
        <taxon>Spermatophyta</taxon>
        <taxon>Magnoliopsida</taxon>
        <taxon>Liliopsida</taxon>
        <taxon>Zingiberales</taxon>
        <taxon>Musaceae</taxon>
        <taxon>Ensete</taxon>
    </lineage>
</organism>
<proteinExistence type="predicted"/>
<keyword evidence="2" id="KW-1185">Reference proteome</keyword>
<sequence length="109" mass="12514">MMQIKFIEEEFYPDKSQTRNMYLQINMMTQQGHWLSKSLVNKNMSAFRGGMLIDMSLVYSLQETYEGVIPVHATVIGDQGFLIPAKVCSRIYVDSKSTAMAMKKMSSTW</sequence>
<gene>
    <name evidence="1" type="ORF">OPV22_008389</name>
</gene>
<reference evidence="1 2" key="1">
    <citation type="submission" date="2022-12" db="EMBL/GenBank/DDBJ databases">
        <title>Chromosome-scale assembly of the Ensete ventricosum genome.</title>
        <authorList>
            <person name="Dussert Y."/>
            <person name="Stocks J."/>
            <person name="Wendawek A."/>
            <person name="Woldeyes F."/>
            <person name="Nichols R.A."/>
            <person name="Borrell J.S."/>
        </authorList>
    </citation>
    <scope>NUCLEOTIDE SEQUENCE [LARGE SCALE GENOMIC DNA]</scope>
    <source>
        <strain evidence="2">cv. Maze</strain>
        <tissue evidence="1">Seeds</tissue>
    </source>
</reference>
<comment type="caution">
    <text evidence="1">The sequence shown here is derived from an EMBL/GenBank/DDBJ whole genome shotgun (WGS) entry which is preliminary data.</text>
</comment>
<dbReference type="AlphaFoldDB" id="A0AAV8RGV6"/>
<dbReference type="EMBL" id="JAQQAF010000003">
    <property type="protein sequence ID" value="KAJ8497837.1"/>
    <property type="molecule type" value="Genomic_DNA"/>
</dbReference>